<dbReference type="GO" id="GO:0044718">
    <property type="term" value="P:siderophore transmembrane transport"/>
    <property type="evidence" value="ECO:0007669"/>
    <property type="project" value="TreeGrafter"/>
</dbReference>
<keyword evidence="4" id="KW-1134">Transmembrane beta strand</keyword>
<dbReference type="PANTHER" id="PTHR30069">
    <property type="entry name" value="TONB-DEPENDENT OUTER MEMBRANE RECEPTOR"/>
    <property type="match status" value="1"/>
</dbReference>
<evidence type="ECO:0000256" key="7">
    <source>
        <dbReference type="ARBA" id="ARBA00023077"/>
    </source>
</evidence>
<dbReference type="InterPro" id="IPR036942">
    <property type="entry name" value="Beta-barrel_TonB_sf"/>
</dbReference>
<keyword evidence="3" id="KW-0813">Transport</keyword>
<organism evidence="12 13">
    <name type="scientific">Klebsiella variicola</name>
    <dbReference type="NCBI Taxonomy" id="244366"/>
    <lineage>
        <taxon>Bacteria</taxon>
        <taxon>Pseudomonadati</taxon>
        <taxon>Pseudomonadota</taxon>
        <taxon>Gammaproteobacteria</taxon>
        <taxon>Enterobacterales</taxon>
        <taxon>Enterobacteriaceae</taxon>
        <taxon>Klebsiella/Raoultella group</taxon>
        <taxon>Klebsiella</taxon>
        <taxon>Klebsiella pneumoniae complex</taxon>
    </lineage>
</organism>
<dbReference type="InterPro" id="IPR039426">
    <property type="entry name" value="TonB-dep_rcpt-like"/>
</dbReference>
<comment type="subcellular location">
    <subcellularLocation>
        <location evidence="1">Cell outer membrane</location>
        <topology evidence="1">Multi-pass membrane protein</topology>
    </subcellularLocation>
</comment>
<comment type="similarity">
    <text evidence="2">Belongs to the TonB-dependent receptor family. Hemoglobin/haptoglobin binding protein subfamily.</text>
</comment>
<evidence type="ECO:0000259" key="11">
    <source>
        <dbReference type="Pfam" id="PF00593"/>
    </source>
</evidence>
<protein>
    <submittedName>
        <fullName evidence="12">TonB-dependent receptor</fullName>
    </submittedName>
</protein>
<keyword evidence="6" id="KW-0732">Signal</keyword>
<keyword evidence="5" id="KW-0812">Transmembrane</keyword>
<evidence type="ECO:0000256" key="8">
    <source>
        <dbReference type="ARBA" id="ARBA00023136"/>
    </source>
</evidence>
<accession>A0A2N4YTA4</accession>
<dbReference type="Gene3D" id="2.40.170.20">
    <property type="entry name" value="TonB-dependent receptor, beta-barrel domain"/>
    <property type="match status" value="1"/>
</dbReference>
<dbReference type="Proteomes" id="UP000234412">
    <property type="component" value="Unassembled WGS sequence"/>
</dbReference>
<keyword evidence="7" id="KW-0798">TonB box</keyword>
<dbReference type="AlphaFoldDB" id="A0A2N4YTA4"/>
<evidence type="ECO:0000256" key="10">
    <source>
        <dbReference type="ARBA" id="ARBA00023237"/>
    </source>
</evidence>
<feature type="non-terminal residue" evidence="12">
    <location>
        <position position="1"/>
    </location>
</feature>
<dbReference type="PANTHER" id="PTHR30069:SF29">
    <property type="entry name" value="HEMOGLOBIN AND HEMOGLOBIN-HAPTOGLOBIN-BINDING PROTEIN 1-RELATED"/>
    <property type="match status" value="1"/>
</dbReference>
<dbReference type="Pfam" id="PF00593">
    <property type="entry name" value="TonB_dep_Rec_b-barrel"/>
    <property type="match status" value="1"/>
</dbReference>
<reference evidence="12 13" key="1">
    <citation type="submission" date="2017-11" db="EMBL/GenBank/DDBJ databases">
        <authorList>
            <person name="Han C.G."/>
        </authorList>
    </citation>
    <scope>NUCLEOTIDE SEQUENCE [LARGE SCALE GENOMIC DNA]</scope>
    <source>
        <strain evidence="12 13">A8</strain>
    </source>
</reference>
<keyword evidence="9 12" id="KW-0675">Receptor</keyword>
<evidence type="ECO:0000256" key="4">
    <source>
        <dbReference type="ARBA" id="ARBA00022452"/>
    </source>
</evidence>
<name>A0A2N4YTA4_KLEVA</name>
<sequence>DLDSVAPMKAIVGMAWDDPAKRYGTALTATFVKGKQATATNRESYSNSGSAITDASSDYMRVPGYGMLDWTAYWQVAKNVRLNGGVYNLTDRKYWDYLSSRNIETGTNQDANDKALAVMPGRTWQLGVNVDF</sequence>
<keyword evidence="10" id="KW-0998">Cell outer membrane</keyword>
<evidence type="ECO:0000256" key="6">
    <source>
        <dbReference type="ARBA" id="ARBA00022729"/>
    </source>
</evidence>
<evidence type="ECO:0000313" key="12">
    <source>
        <dbReference type="EMBL" id="PLM90800.1"/>
    </source>
</evidence>
<evidence type="ECO:0000256" key="1">
    <source>
        <dbReference type="ARBA" id="ARBA00004571"/>
    </source>
</evidence>
<evidence type="ECO:0000256" key="3">
    <source>
        <dbReference type="ARBA" id="ARBA00022448"/>
    </source>
</evidence>
<dbReference type="SUPFAM" id="SSF56935">
    <property type="entry name" value="Porins"/>
    <property type="match status" value="1"/>
</dbReference>
<dbReference type="GO" id="GO:0015344">
    <property type="term" value="F:siderophore uptake transmembrane transporter activity"/>
    <property type="evidence" value="ECO:0007669"/>
    <property type="project" value="TreeGrafter"/>
</dbReference>
<keyword evidence="8" id="KW-0472">Membrane</keyword>
<evidence type="ECO:0000256" key="5">
    <source>
        <dbReference type="ARBA" id="ARBA00022692"/>
    </source>
</evidence>
<feature type="domain" description="TonB-dependent receptor-like beta-barrel" evidence="11">
    <location>
        <begin position="2"/>
        <end position="89"/>
    </location>
</feature>
<evidence type="ECO:0000313" key="13">
    <source>
        <dbReference type="Proteomes" id="UP000234412"/>
    </source>
</evidence>
<gene>
    <name evidence="12" type="ORF">CWN47_29050</name>
</gene>
<reference evidence="12 13" key="2">
    <citation type="submission" date="2018-01" db="EMBL/GenBank/DDBJ databases">
        <title>Genomic study of Klebsiella pneumoniae.</title>
        <authorList>
            <person name="Yang Y."/>
            <person name="Bicalho R."/>
        </authorList>
    </citation>
    <scope>NUCLEOTIDE SEQUENCE [LARGE SCALE GENOMIC DNA]</scope>
    <source>
        <strain evidence="12 13">A8</strain>
    </source>
</reference>
<comment type="caution">
    <text evidence="12">The sequence shown here is derived from an EMBL/GenBank/DDBJ whole genome shotgun (WGS) entry which is preliminary data.</text>
</comment>
<dbReference type="GO" id="GO:0009279">
    <property type="term" value="C:cell outer membrane"/>
    <property type="evidence" value="ECO:0007669"/>
    <property type="project" value="UniProtKB-SubCell"/>
</dbReference>
<proteinExistence type="inferred from homology"/>
<dbReference type="EMBL" id="PIDP01001515">
    <property type="protein sequence ID" value="PLM90800.1"/>
    <property type="molecule type" value="Genomic_DNA"/>
</dbReference>
<evidence type="ECO:0000256" key="9">
    <source>
        <dbReference type="ARBA" id="ARBA00023170"/>
    </source>
</evidence>
<dbReference type="InterPro" id="IPR000531">
    <property type="entry name" value="Beta-barrel_TonB"/>
</dbReference>
<evidence type="ECO:0000256" key="2">
    <source>
        <dbReference type="ARBA" id="ARBA00008143"/>
    </source>
</evidence>